<sequence length="234" mass="25320">MDETVNATEINECTEVDDGRNDTLANLTLLQVYEERAAALRLGLLEKRTAREHDVVAVLVQFENLGLDLLAKVRSEVTNATKLDERGGKESAKADVYDESTLDNLNDGTGDDAVCVADALHIAPGTLVLRALLGENESAFFVFFLQNECFDRVAHGNDLVGVDVVLDAQFARGDNTLSLVADVEQNLIAVNLYNGAGDQVSVVEELQCLFDGGEEILSRSDVVDGNLLGYLGRC</sequence>
<accession>A0A6J6DQM1</accession>
<evidence type="ECO:0000313" key="1">
    <source>
        <dbReference type="EMBL" id="CAB4565756.1"/>
    </source>
</evidence>
<name>A0A6J6DQM1_9ZZZZ</name>
<dbReference type="AntiFam" id="ANF00204">
    <property type="entry name" value="Shadow ORF (opposite rpsA)"/>
</dbReference>
<protein>
    <submittedName>
        <fullName evidence="1">Unannotated protein</fullName>
    </submittedName>
</protein>
<dbReference type="AlphaFoldDB" id="A0A6J6DQM1"/>
<organism evidence="1">
    <name type="scientific">freshwater metagenome</name>
    <dbReference type="NCBI Taxonomy" id="449393"/>
    <lineage>
        <taxon>unclassified sequences</taxon>
        <taxon>metagenomes</taxon>
        <taxon>ecological metagenomes</taxon>
    </lineage>
</organism>
<reference evidence="1" key="1">
    <citation type="submission" date="2020-05" db="EMBL/GenBank/DDBJ databases">
        <authorList>
            <person name="Chiriac C."/>
            <person name="Salcher M."/>
            <person name="Ghai R."/>
            <person name="Kavagutti S V."/>
        </authorList>
    </citation>
    <scope>NUCLEOTIDE SEQUENCE</scope>
</reference>
<gene>
    <name evidence="1" type="ORF">UFOPK1591_01023</name>
</gene>
<dbReference type="EMBL" id="CAEZTD010000080">
    <property type="protein sequence ID" value="CAB4565756.1"/>
    <property type="molecule type" value="Genomic_DNA"/>
</dbReference>
<proteinExistence type="predicted"/>